<feature type="transmembrane region" description="Helical" evidence="9">
    <location>
        <begin position="137"/>
        <end position="156"/>
    </location>
</feature>
<keyword evidence="2 9" id="KW-0813">Transport</keyword>
<reference evidence="11" key="1">
    <citation type="submission" date="2021-02" db="EMBL/GenBank/DDBJ databases">
        <title>PHA producing bacteria isolated from coastal sediment in Guangdong, Shenzhen.</title>
        <authorList>
            <person name="Zheng W."/>
            <person name="Yu S."/>
            <person name="Huang Y."/>
        </authorList>
    </citation>
    <scope>NUCLEOTIDE SEQUENCE</scope>
    <source>
        <strain evidence="11">TN14-10</strain>
    </source>
</reference>
<dbReference type="GO" id="GO:0022857">
    <property type="term" value="F:transmembrane transporter activity"/>
    <property type="evidence" value="ECO:0007669"/>
    <property type="project" value="UniProtKB-UniRule"/>
</dbReference>
<comment type="subunit">
    <text evidence="9">The complex comprises the extracytoplasmic solute receptor protein and the two transmembrane proteins.</text>
</comment>
<evidence type="ECO:0000256" key="1">
    <source>
        <dbReference type="ARBA" id="ARBA00004429"/>
    </source>
</evidence>
<comment type="subcellular location">
    <subcellularLocation>
        <location evidence="1 9">Cell inner membrane</location>
        <topology evidence="1 9">Multi-pass membrane protein</topology>
    </subcellularLocation>
</comment>
<keyword evidence="3" id="KW-1003">Cell membrane</keyword>
<accession>A0A939IKE1</accession>
<comment type="similarity">
    <text evidence="8 9">Belongs to the TRAP transporter small permease family.</text>
</comment>
<evidence type="ECO:0000256" key="7">
    <source>
        <dbReference type="ARBA" id="ARBA00023136"/>
    </source>
</evidence>
<keyword evidence="7 9" id="KW-0472">Membrane</keyword>
<gene>
    <name evidence="11" type="ORF">JYP50_11565</name>
</gene>
<proteinExistence type="inferred from homology"/>
<comment type="caution">
    <text evidence="11">The sequence shown here is derived from an EMBL/GenBank/DDBJ whole genome shotgun (WGS) entry which is preliminary data.</text>
</comment>
<protein>
    <recommendedName>
        <fullName evidence="9">TRAP transporter small permease protein</fullName>
    </recommendedName>
</protein>
<keyword evidence="12" id="KW-1185">Reference proteome</keyword>
<dbReference type="EMBL" id="JAFKCZ010000007">
    <property type="protein sequence ID" value="MBN7797236.1"/>
    <property type="molecule type" value="Genomic_DNA"/>
</dbReference>
<feature type="domain" description="Tripartite ATP-independent periplasmic transporters DctQ component" evidence="10">
    <location>
        <begin position="29"/>
        <end position="161"/>
    </location>
</feature>
<keyword evidence="6 9" id="KW-1133">Transmembrane helix</keyword>
<evidence type="ECO:0000313" key="11">
    <source>
        <dbReference type="EMBL" id="MBN7797236.1"/>
    </source>
</evidence>
<dbReference type="Proteomes" id="UP000664303">
    <property type="component" value="Unassembled WGS sequence"/>
</dbReference>
<evidence type="ECO:0000256" key="8">
    <source>
        <dbReference type="ARBA" id="ARBA00038436"/>
    </source>
</evidence>
<evidence type="ECO:0000313" key="12">
    <source>
        <dbReference type="Proteomes" id="UP000664303"/>
    </source>
</evidence>
<keyword evidence="5 9" id="KW-0812">Transmembrane</keyword>
<comment type="function">
    <text evidence="9">Part of the tripartite ATP-independent periplasmic (TRAP) transport system.</text>
</comment>
<dbReference type="PANTHER" id="PTHR35011">
    <property type="entry name" value="2,3-DIKETO-L-GULONATE TRAP TRANSPORTER SMALL PERMEASE PROTEIN YIAM"/>
    <property type="match status" value="1"/>
</dbReference>
<evidence type="ECO:0000256" key="2">
    <source>
        <dbReference type="ARBA" id="ARBA00022448"/>
    </source>
</evidence>
<keyword evidence="4 9" id="KW-0997">Cell inner membrane</keyword>
<dbReference type="GO" id="GO:0005886">
    <property type="term" value="C:plasma membrane"/>
    <property type="evidence" value="ECO:0007669"/>
    <property type="project" value="UniProtKB-SubCell"/>
</dbReference>
<evidence type="ECO:0000259" key="10">
    <source>
        <dbReference type="Pfam" id="PF04290"/>
    </source>
</evidence>
<name>A0A939IKE1_9GAMM</name>
<evidence type="ECO:0000256" key="3">
    <source>
        <dbReference type="ARBA" id="ARBA00022475"/>
    </source>
</evidence>
<evidence type="ECO:0000256" key="6">
    <source>
        <dbReference type="ARBA" id="ARBA00022989"/>
    </source>
</evidence>
<feature type="transmembrane region" description="Helical" evidence="9">
    <location>
        <begin position="21"/>
        <end position="41"/>
    </location>
</feature>
<dbReference type="AlphaFoldDB" id="A0A939IKE1"/>
<evidence type="ECO:0000256" key="9">
    <source>
        <dbReference type="RuleBase" id="RU369079"/>
    </source>
</evidence>
<dbReference type="RefSeq" id="WP_206560674.1">
    <property type="nucleotide sequence ID" value="NZ_JAFKCZ010000007.1"/>
</dbReference>
<dbReference type="InterPro" id="IPR007387">
    <property type="entry name" value="TRAP_DctQ"/>
</dbReference>
<sequence>MSPLRPIIRAIDNFTDYSGRALAWLAVAMALLTTLVVLLRYGLNMGSIAAQEAITYMHGTLFTLGAAYTLRHDGHVRVDIFYRRFTPRTRAWINSLGGIVFLLPLCVFLCGVSWNYVAESWSIRESSPEPGGIPAVFLLKSLLPLMAATLFLQALAETLRNTELLLRGDR</sequence>
<dbReference type="Pfam" id="PF04290">
    <property type="entry name" value="DctQ"/>
    <property type="match status" value="1"/>
</dbReference>
<feature type="transmembrane region" description="Helical" evidence="9">
    <location>
        <begin position="53"/>
        <end position="70"/>
    </location>
</feature>
<feature type="transmembrane region" description="Helical" evidence="9">
    <location>
        <begin position="91"/>
        <end position="117"/>
    </location>
</feature>
<evidence type="ECO:0000256" key="4">
    <source>
        <dbReference type="ARBA" id="ARBA00022519"/>
    </source>
</evidence>
<evidence type="ECO:0000256" key="5">
    <source>
        <dbReference type="ARBA" id="ARBA00022692"/>
    </source>
</evidence>
<dbReference type="InterPro" id="IPR055348">
    <property type="entry name" value="DctQ"/>
</dbReference>
<dbReference type="PANTHER" id="PTHR35011:SF4">
    <property type="entry name" value="SLL1102 PROTEIN"/>
    <property type="match status" value="1"/>
</dbReference>
<organism evidence="11 12">
    <name type="scientific">Parahaliea mediterranea</name>
    <dbReference type="NCBI Taxonomy" id="651086"/>
    <lineage>
        <taxon>Bacteria</taxon>
        <taxon>Pseudomonadati</taxon>
        <taxon>Pseudomonadota</taxon>
        <taxon>Gammaproteobacteria</taxon>
        <taxon>Cellvibrionales</taxon>
        <taxon>Halieaceae</taxon>
        <taxon>Parahaliea</taxon>
    </lineage>
</organism>